<keyword evidence="4" id="KW-1185">Reference proteome</keyword>
<protein>
    <submittedName>
        <fullName evidence="3">Glycosyl transferase</fullName>
    </submittedName>
</protein>
<dbReference type="GO" id="GO:0016740">
    <property type="term" value="F:transferase activity"/>
    <property type="evidence" value="ECO:0007669"/>
    <property type="project" value="UniProtKB-KW"/>
</dbReference>
<dbReference type="Pfam" id="PF02397">
    <property type="entry name" value="Bac_transf"/>
    <property type="match status" value="1"/>
</dbReference>
<gene>
    <name evidence="3" type="ORF">GCM10008088_26070</name>
</gene>
<feature type="domain" description="Bacterial sugar transferase" evidence="2">
    <location>
        <begin position="4"/>
        <end position="155"/>
    </location>
</feature>
<dbReference type="EMBL" id="BMWY01000008">
    <property type="protein sequence ID" value="GGZ63319.1"/>
    <property type="molecule type" value="Genomic_DNA"/>
</dbReference>
<reference evidence="4" key="1">
    <citation type="journal article" date="2019" name="Int. J. Syst. Evol. Microbiol.">
        <title>The Global Catalogue of Microorganisms (GCM) 10K type strain sequencing project: providing services to taxonomists for standard genome sequencing and annotation.</title>
        <authorList>
            <consortium name="The Broad Institute Genomics Platform"/>
            <consortium name="The Broad Institute Genome Sequencing Center for Infectious Disease"/>
            <person name="Wu L."/>
            <person name="Ma J."/>
        </authorList>
    </citation>
    <scope>NUCLEOTIDE SEQUENCE [LARGE SCALE GENOMIC DNA]</scope>
    <source>
        <strain evidence="4">KCTC 12708</strain>
    </source>
</reference>
<evidence type="ECO:0000256" key="1">
    <source>
        <dbReference type="ARBA" id="ARBA00006464"/>
    </source>
</evidence>
<dbReference type="InterPro" id="IPR003362">
    <property type="entry name" value="Bact_transf"/>
</dbReference>
<evidence type="ECO:0000313" key="4">
    <source>
        <dbReference type="Proteomes" id="UP000615593"/>
    </source>
</evidence>
<comment type="caution">
    <text evidence="3">The sequence shown here is derived from an EMBL/GenBank/DDBJ whole genome shotgun (WGS) entry which is preliminary data.</text>
</comment>
<evidence type="ECO:0000259" key="2">
    <source>
        <dbReference type="Pfam" id="PF02397"/>
    </source>
</evidence>
<evidence type="ECO:0000313" key="3">
    <source>
        <dbReference type="EMBL" id="GGZ63319.1"/>
    </source>
</evidence>
<dbReference type="Proteomes" id="UP000615593">
    <property type="component" value="Unassembled WGS sequence"/>
</dbReference>
<accession>A0ABQ3C0D0</accession>
<sequence length="160" mass="18668">MGIILSIHLTEHPIFLQERIGKNGKSFIIFKFKTISHLGYKTKLTEIFRKFKLDELPQLFNILRGEMSVVGPRPDIPGYYDCLEGDSRKILKLKPGLTGCASLAYYNEEEVLANVDDPKRYNDEVIFPKKIELNLWYLNHISFQLDLKLIFKTIFLPFSR</sequence>
<proteinExistence type="inferred from homology"/>
<organism evidence="3 4">
    <name type="scientific">Mesonia mobilis</name>
    <dbReference type="NCBI Taxonomy" id="369791"/>
    <lineage>
        <taxon>Bacteria</taxon>
        <taxon>Pseudomonadati</taxon>
        <taxon>Bacteroidota</taxon>
        <taxon>Flavobacteriia</taxon>
        <taxon>Flavobacteriales</taxon>
        <taxon>Flavobacteriaceae</taxon>
        <taxon>Mesonia</taxon>
    </lineage>
</organism>
<dbReference type="PANTHER" id="PTHR30576:SF20">
    <property type="entry name" value="QUINOVOSAMINEPHOSPHOTRANSFERAE-RELATED"/>
    <property type="match status" value="1"/>
</dbReference>
<name>A0ABQ3C0D0_9FLAO</name>
<comment type="similarity">
    <text evidence="1">Belongs to the bacterial sugar transferase family.</text>
</comment>
<dbReference type="PANTHER" id="PTHR30576">
    <property type="entry name" value="COLANIC BIOSYNTHESIS UDP-GLUCOSE LIPID CARRIER TRANSFERASE"/>
    <property type="match status" value="1"/>
</dbReference>
<keyword evidence="3" id="KW-0808">Transferase</keyword>